<dbReference type="AlphaFoldDB" id="A0A1D8K966"/>
<dbReference type="KEGG" id="aaeo:BJI67_10755"/>
<sequence>MFEKLFAKLRGISKLFMWVVIVPTTLSILYFGLIASPVYISESRFVIYSPNERVSSSGLAGLLSAFGGSNSTSAAQTVSSYVNSWDAMMALNRKYNLKMIFGNDSIDIFDRFGGVFYPFTSDVKLLKYYRAMVSDTLDSATGISELHVRAYTAKDAHKLNEFLLNKSQEIVNMLNEQARQKAVSYAENNVAQAEAQLKHATLALAEYRNMHAVFSPPAQSKMQLDLIANLQTKLISEKTNLDALLSHAPNNPQIPVLRSAVRALEREIAREKGKVTGSDQSLASKDIEFEQLTVNQLLAEKLLEAAFTSLQQARVTAQKQELYLETISRPNLPDAPQDPKRIRGVFATLVISLMIWGVLYIVIGGIKEHHDN</sequence>
<dbReference type="Proteomes" id="UP000095342">
    <property type="component" value="Chromosome"/>
</dbReference>
<accession>A0A1D8K966</accession>
<keyword evidence="1" id="KW-0175">Coiled coil</keyword>
<dbReference type="EMBL" id="CP017448">
    <property type="protein sequence ID" value="AOV17475.1"/>
    <property type="molecule type" value="Genomic_DNA"/>
</dbReference>
<evidence type="ECO:0000256" key="1">
    <source>
        <dbReference type="SAM" id="Coils"/>
    </source>
</evidence>
<keyword evidence="2" id="KW-1133">Transmembrane helix</keyword>
<keyword evidence="2" id="KW-0812">Transmembrane</keyword>
<dbReference type="PANTHER" id="PTHR32309">
    <property type="entry name" value="TYROSINE-PROTEIN KINASE"/>
    <property type="match status" value="1"/>
</dbReference>
<keyword evidence="2" id="KW-0472">Membrane</keyword>
<gene>
    <name evidence="3" type="ORF">BJI67_10755</name>
</gene>
<evidence type="ECO:0000313" key="3">
    <source>
        <dbReference type="EMBL" id="AOV17475.1"/>
    </source>
</evidence>
<evidence type="ECO:0000313" key="4">
    <source>
        <dbReference type="Proteomes" id="UP000095342"/>
    </source>
</evidence>
<evidence type="ECO:0000256" key="2">
    <source>
        <dbReference type="SAM" id="Phobius"/>
    </source>
</evidence>
<dbReference type="GO" id="GO:0005886">
    <property type="term" value="C:plasma membrane"/>
    <property type="evidence" value="ECO:0007669"/>
    <property type="project" value="TreeGrafter"/>
</dbReference>
<feature type="transmembrane region" description="Helical" evidence="2">
    <location>
        <begin position="345"/>
        <end position="366"/>
    </location>
</feature>
<dbReference type="PANTHER" id="PTHR32309:SF13">
    <property type="entry name" value="FERRIC ENTEROBACTIN TRANSPORT PROTEIN FEPE"/>
    <property type="match status" value="1"/>
</dbReference>
<dbReference type="RefSeq" id="WP_070073023.1">
    <property type="nucleotide sequence ID" value="NZ_CP017448.1"/>
</dbReference>
<name>A0A1D8K966_9GAMM</name>
<reference evidence="3 4" key="1">
    <citation type="submission" date="2016-09" db="EMBL/GenBank/DDBJ databases">
        <title>Acidihalobacter prosperus V6 (DSM14174).</title>
        <authorList>
            <person name="Khaleque H.N."/>
            <person name="Ramsay J.P."/>
            <person name="Murphy R.J.T."/>
            <person name="Kaksonen A.H."/>
            <person name="Boxall N.J."/>
            <person name="Watkin E.L.J."/>
        </authorList>
    </citation>
    <scope>NUCLEOTIDE SEQUENCE [LARGE SCALE GENOMIC DNA]</scope>
    <source>
        <strain evidence="3 4">V6</strain>
    </source>
</reference>
<feature type="coiled-coil region" evidence="1">
    <location>
        <begin position="183"/>
        <end position="210"/>
    </location>
</feature>
<keyword evidence="4" id="KW-1185">Reference proteome</keyword>
<organism evidence="3 4">
    <name type="scientific">Acidihalobacter aeolianus</name>
    <dbReference type="NCBI Taxonomy" id="2792603"/>
    <lineage>
        <taxon>Bacteria</taxon>
        <taxon>Pseudomonadati</taxon>
        <taxon>Pseudomonadota</taxon>
        <taxon>Gammaproteobacteria</taxon>
        <taxon>Chromatiales</taxon>
        <taxon>Ectothiorhodospiraceae</taxon>
        <taxon>Acidihalobacter</taxon>
    </lineage>
</organism>
<dbReference type="GO" id="GO:0004713">
    <property type="term" value="F:protein tyrosine kinase activity"/>
    <property type="evidence" value="ECO:0007669"/>
    <property type="project" value="TreeGrafter"/>
</dbReference>
<proteinExistence type="predicted"/>
<dbReference type="InterPro" id="IPR050445">
    <property type="entry name" value="Bact_polysacc_biosynth/exp"/>
</dbReference>
<protein>
    <submittedName>
        <fullName evidence="3">Capsule biosynthesis protein</fullName>
    </submittedName>
</protein>
<feature type="transmembrane region" description="Helical" evidence="2">
    <location>
        <begin position="15"/>
        <end position="40"/>
    </location>
</feature>